<dbReference type="Gene3D" id="1.10.10.10">
    <property type="entry name" value="Winged helix-like DNA-binding domain superfamily/Winged helix DNA-binding domain"/>
    <property type="match status" value="1"/>
</dbReference>
<dbReference type="InterPro" id="IPR036388">
    <property type="entry name" value="WH-like_DNA-bd_sf"/>
</dbReference>
<keyword evidence="1" id="KW-0805">Transcription regulation</keyword>
<dbReference type="InterPro" id="IPR036390">
    <property type="entry name" value="WH_DNA-bd_sf"/>
</dbReference>
<dbReference type="PANTHER" id="PTHR33204:SF37">
    <property type="entry name" value="HTH-TYPE TRANSCRIPTIONAL REGULATOR YODB"/>
    <property type="match status" value="1"/>
</dbReference>
<dbReference type="Pfam" id="PF01638">
    <property type="entry name" value="HxlR"/>
    <property type="match status" value="1"/>
</dbReference>
<evidence type="ECO:0000256" key="3">
    <source>
        <dbReference type="ARBA" id="ARBA00023163"/>
    </source>
</evidence>
<reference evidence="5 6" key="1">
    <citation type="journal article" date="2024" name="Front. Plant Sci.">
        <title>Comprehensive phenomic and genomic studies of the species, Pectobacterium cacticida and proposal for reclassification as Alcorniella cacticida comb. nov.</title>
        <authorList>
            <person name="Jonca J."/>
            <person name="Pirhonen M."/>
            <person name="Waleron M.M."/>
            <person name="Gawor J."/>
            <person name="Mrozik A."/>
            <person name="Smoktunowicz M."/>
            <person name="Waleron K."/>
            <person name="Waleron M."/>
        </authorList>
    </citation>
    <scope>NUCLEOTIDE SEQUENCE [LARGE SCALE GENOMIC DNA]</scope>
    <source>
        <strain evidence="5 6">DPMP6</strain>
    </source>
</reference>
<dbReference type="Proteomes" id="UP001379444">
    <property type="component" value="Chromosome"/>
</dbReference>
<protein>
    <submittedName>
        <fullName evidence="5">Winged helix-turn-helix transcriptional regulator</fullName>
    </submittedName>
</protein>
<evidence type="ECO:0000256" key="2">
    <source>
        <dbReference type="ARBA" id="ARBA00023125"/>
    </source>
</evidence>
<feature type="domain" description="HTH hxlR-type" evidence="4">
    <location>
        <begin position="25"/>
        <end position="123"/>
    </location>
</feature>
<evidence type="ECO:0000313" key="5">
    <source>
        <dbReference type="EMBL" id="WWO38711.1"/>
    </source>
</evidence>
<keyword evidence="6" id="KW-1185">Reference proteome</keyword>
<gene>
    <name evidence="5" type="ORF">QNA12_01365</name>
</gene>
<proteinExistence type="predicted"/>
<evidence type="ECO:0000259" key="4">
    <source>
        <dbReference type="PROSITE" id="PS51118"/>
    </source>
</evidence>
<accession>A0ABZ2GAT1</accession>
<dbReference type="CDD" id="cd00090">
    <property type="entry name" value="HTH_ARSR"/>
    <property type="match status" value="1"/>
</dbReference>
<sequence>MNTISVAEGEQVVDEPRYNVYLQHCPARMILERLADKWALLIVGLLKTGPMRFNQLRRGIEGVSQKALSQTLKRLERDGLLSRKAFPTVPVTVEYALTPLGKTLSDAIEPLATWAERNIEEVLLAQSRYDR</sequence>
<dbReference type="EMBL" id="CP125967">
    <property type="protein sequence ID" value="WWO38711.1"/>
    <property type="molecule type" value="Genomic_DNA"/>
</dbReference>
<evidence type="ECO:0000313" key="6">
    <source>
        <dbReference type="Proteomes" id="UP001379444"/>
    </source>
</evidence>
<dbReference type="InterPro" id="IPR002577">
    <property type="entry name" value="HTH_HxlR"/>
</dbReference>
<evidence type="ECO:0000256" key="1">
    <source>
        <dbReference type="ARBA" id="ARBA00023015"/>
    </source>
</evidence>
<keyword evidence="3" id="KW-0804">Transcription</keyword>
<dbReference type="SUPFAM" id="SSF46785">
    <property type="entry name" value="Winged helix' DNA-binding domain"/>
    <property type="match status" value="1"/>
</dbReference>
<keyword evidence="2" id="KW-0238">DNA-binding</keyword>
<dbReference type="RefSeq" id="WP_264497277.1">
    <property type="nucleotide sequence ID" value="NZ_CP109947.1"/>
</dbReference>
<dbReference type="PANTHER" id="PTHR33204">
    <property type="entry name" value="TRANSCRIPTIONAL REGULATOR, MARR FAMILY"/>
    <property type="match status" value="1"/>
</dbReference>
<dbReference type="InterPro" id="IPR011991">
    <property type="entry name" value="ArsR-like_HTH"/>
</dbReference>
<dbReference type="PROSITE" id="PS51118">
    <property type="entry name" value="HTH_HXLR"/>
    <property type="match status" value="1"/>
</dbReference>
<name>A0ABZ2GAT1_9GAMM</name>
<organism evidence="5 6">
    <name type="scientific">Pectobacterium cacticida</name>
    <dbReference type="NCBI Taxonomy" id="69221"/>
    <lineage>
        <taxon>Bacteria</taxon>
        <taxon>Pseudomonadati</taxon>
        <taxon>Pseudomonadota</taxon>
        <taxon>Gammaproteobacteria</taxon>
        <taxon>Enterobacterales</taxon>
        <taxon>Pectobacteriaceae</taxon>
        <taxon>Pectobacterium</taxon>
    </lineage>
</organism>